<gene>
    <name evidence="2" type="ORF">POCULU_LOCUS8219</name>
</gene>
<feature type="region of interest" description="Disordered" evidence="1">
    <location>
        <begin position="1"/>
        <end position="20"/>
    </location>
</feature>
<organism evidence="2 3">
    <name type="scientific">Paraglomus occultum</name>
    <dbReference type="NCBI Taxonomy" id="144539"/>
    <lineage>
        <taxon>Eukaryota</taxon>
        <taxon>Fungi</taxon>
        <taxon>Fungi incertae sedis</taxon>
        <taxon>Mucoromycota</taxon>
        <taxon>Glomeromycotina</taxon>
        <taxon>Glomeromycetes</taxon>
        <taxon>Paraglomerales</taxon>
        <taxon>Paraglomeraceae</taxon>
        <taxon>Paraglomus</taxon>
    </lineage>
</organism>
<evidence type="ECO:0000256" key="1">
    <source>
        <dbReference type="SAM" id="MobiDB-lite"/>
    </source>
</evidence>
<reference evidence="2" key="1">
    <citation type="submission" date="2021-06" db="EMBL/GenBank/DDBJ databases">
        <authorList>
            <person name="Kallberg Y."/>
            <person name="Tangrot J."/>
            <person name="Rosling A."/>
        </authorList>
    </citation>
    <scope>NUCLEOTIDE SEQUENCE</scope>
    <source>
        <strain evidence="2">IA702</strain>
    </source>
</reference>
<comment type="caution">
    <text evidence="2">The sequence shown here is derived from an EMBL/GenBank/DDBJ whole genome shotgun (WGS) entry which is preliminary data.</text>
</comment>
<accession>A0A9N9GPH7</accession>
<sequence>MKARYDDSSTPAMSTTPSDRAHAFESDCLLADGMCVLGKAMRRSVHDGAELDTCVDVILELTLDVCWVQVPRPRTGTGRHGGGQRCGGTGEGISDLKVPGGRVWTSLRRRGRSGTQGEESTK</sequence>
<dbReference type="EMBL" id="CAJVPJ010002246">
    <property type="protein sequence ID" value="CAG8616672.1"/>
    <property type="molecule type" value="Genomic_DNA"/>
</dbReference>
<name>A0A9N9GPH7_9GLOM</name>
<feature type="compositionally biased region" description="Gly residues" evidence="1">
    <location>
        <begin position="78"/>
        <end position="91"/>
    </location>
</feature>
<dbReference type="OrthoDB" id="10592513at2759"/>
<dbReference type="Proteomes" id="UP000789572">
    <property type="component" value="Unassembled WGS sequence"/>
</dbReference>
<evidence type="ECO:0000313" key="2">
    <source>
        <dbReference type="EMBL" id="CAG8616672.1"/>
    </source>
</evidence>
<protein>
    <submittedName>
        <fullName evidence="2">7369_t:CDS:1</fullName>
    </submittedName>
</protein>
<evidence type="ECO:0000313" key="3">
    <source>
        <dbReference type="Proteomes" id="UP000789572"/>
    </source>
</evidence>
<feature type="compositionally biased region" description="Polar residues" evidence="1">
    <location>
        <begin position="8"/>
        <end position="18"/>
    </location>
</feature>
<proteinExistence type="predicted"/>
<keyword evidence="3" id="KW-1185">Reference proteome</keyword>
<dbReference type="AlphaFoldDB" id="A0A9N9GPH7"/>
<feature type="region of interest" description="Disordered" evidence="1">
    <location>
        <begin position="72"/>
        <end position="99"/>
    </location>
</feature>